<keyword evidence="1" id="KW-0812">Transmembrane</keyword>
<evidence type="ECO:0000313" key="4">
    <source>
        <dbReference type="Proteomes" id="UP000218332"/>
    </source>
</evidence>
<keyword evidence="1" id="KW-1133">Transmembrane helix</keyword>
<name>A0A2A2I6Y9_9GAMM</name>
<dbReference type="EMBL" id="NMPM01000010">
    <property type="protein sequence ID" value="PAV27066.1"/>
    <property type="molecule type" value="Genomic_DNA"/>
</dbReference>
<dbReference type="Proteomes" id="UP000245887">
    <property type="component" value="Unassembled WGS sequence"/>
</dbReference>
<comment type="caution">
    <text evidence="2">The sequence shown here is derived from an EMBL/GenBank/DDBJ whole genome shotgun (WGS) entry which is preliminary data.</text>
</comment>
<sequence length="108" mass="12554">MSHDTRYLTPEQDQQVRRWERWNFRYFLFAFAALLTLLVFSSMLGLSSGREWGPLGLLLALVIVPIIILQYRLVCPACEQRIGWQAKLMAPQQCRQCGVFLRAKAHSK</sequence>
<organism evidence="2 4">
    <name type="scientific">Tamilnaduibacter salinus</name>
    <dbReference type="NCBI Taxonomy" id="1484056"/>
    <lineage>
        <taxon>Bacteria</taxon>
        <taxon>Pseudomonadati</taxon>
        <taxon>Pseudomonadota</taxon>
        <taxon>Gammaproteobacteria</taxon>
        <taxon>Pseudomonadales</taxon>
        <taxon>Marinobacteraceae</taxon>
        <taxon>Tamilnaduibacter</taxon>
    </lineage>
</organism>
<protein>
    <recommendedName>
        <fullName evidence="6">Zinc ribbon protein</fullName>
    </recommendedName>
</protein>
<dbReference type="OrthoDB" id="6369331at2"/>
<feature type="transmembrane region" description="Helical" evidence="1">
    <location>
        <begin position="52"/>
        <end position="71"/>
    </location>
</feature>
<dbReference type="AlphaFoldDB" id="A0A2A2I6Y9"/>
<evidence type="ECO:0000313" key="3">
    <source>
        <dbReference type="EMBL" id="PVY77597.1"/>
    </source>
</evidence>
<dbReference type="Proteomes" id="UP000218332">
    <property type="component" value="Unassembled WGS sequence"/>
</dbReference>
<feature type="transmembrane region" description="Helical" evidence="1">
    <location>
        <begin position="26"/>
        <end position="46"/>
    </location>
</feature>
<reference evidence="3 5" key="2">
    <citation type="submission" date="2018-04" db="EMBL/GenBank/DDBJ databases">
        <title>Genomic Encyclopedia of Type Strains, Phase IV (KMG-IV): sequencing the most valuable type-strain genomes for metagenomic binning, comparative biology and taxonomic classification.</title>
        <authorList>
            <person name="Goeker M."/>
        </authorList>
    </citation>
    <scope>NUCLEOTIDE SEQUENCE [LARGE SCALE GENOMIC DNA]</scope>
    <source>
        <strain evidence="3 5">DSM 28688</strain>
    </source>
</reference>
<proteinExistence type="predicted"/>
<keyword evidence="1" id="KW-0472">Membrane</keyword>
<reference evidence="2 4" key="1">
    <citation type="submission" date="2017-07" db="EMBL/GenBank/DDBJ databases">
        <title>Tamlnaduibacter salinus (Mi-7) genome sequencing.</title>
        <authorList>
            <person name="Verma A."/>
            <person name="Krishnamurthi S."/>
        </authorList>
    </citation>
    <scope>NUCLEOTIDE SEQUENCE [LARGE SCALE GENOMIC DNA]</scope>
    <source>
        <strain evidence="2 4">Mi-7</strain>
    </source>
</reference>
<evidence type="ECO:0008006" key="6">
    <source>
        <dbReference type="Google" id="ProtNLM"/>
    </source>
</evidence>
<dbReference type="RefSeq" id="WP_095609929.1">
    <property type="nucleotide sequence ID" value="NZ_NMPM01000010.1"/>
</dbReference>
<accession>A0A2A2I6Y9</accession>
<dbReference type="EMBL" id="QEKQ01000003">
    <property type="protein sequence ID" value="PVY77597.1"/>
    <property type="molecule type" value="Genomic_DNA"/>
</dbReference>
<evidence type="ECO:0000256" key="1">
    <source>
        <dbReference type="SAM" id="Phobius"/>
    </source>
</evidence>
<gene>
    <name evidence="3" type="ORF">C8D92_103284</name>
    <name evidence="2" type="ORF">CF392_02710</name>
</gene>
<evidence type="ECO:0000313" key="2">
    <source>
        <dbReference type="EMBL" id="PAV27066.1"/>
    </source>
</evidence>
<evidence type="ECO:0000313" key="5">
    <source>
        <dbReference type="Proteomes" id="UP000245887"/>
    </source>
</evidence>
<keyword evidence="4" id="KW-1185">Reference proteome</keyword>